<dbReference type="InterPro" id="IPR013087">
    <property type="entry name" value="Znf_C2H2_type"/>
</dbReference>
<keyword evidence="1" id="KW-0862">Zinc</keyword>
<dbReference type="PANTHER" id="PTHR47657:SF3">
    <property type="entry name" value="ORSELLINIC ACID_F9775 BIOSYNTHESIS CLUSTER PROTEIN D-RELATED"/>
    <property type="match status" value="1"/>
</dbReference>
<dbReference type="HOGENOM" id="CLU_024934_8_0_1"/>
<accession>B8M601</accession>
<dbReference type="Pfam" id="PF12013">
    <property type="entry name" value="OrsD"/>
    <property type="match status" value="1"/>
</dbReference>
<name>B8M601_TALSN</name>
<gene>
    <name evidence="4" type="ORF">TSTA_033700</name>
</gene>
<dbReference type="Proteomes" id="UP000001745">
    <property type="component" value="Unassembled WGS sequence"/>
</dbReference>
<organism evidence="4 5">
    <name type="scientific">Talaromyces stipitatus (strain ATCC 10500 / CBS 375.48 / QM 6759 / NRRL 1006)</name>
    <name type="common">Penicillium stipitatum</name>
    <dbReference type="NCBI Taxonomy" id="441959"/>
    <lineage>
        <taxon>Eukaryota</taxon>
        <taxon>Fungi</taxon>
        <taxon>Dikarya</taxon>
        <taxon>Ascomycota</taxon>
        <taxon>Pezizomycotina</taxon>
        <taxon>Eurotiomycetes</taxon>
        <taxon>Eurotiomycetidae</taxon>
        <taxon>Eurotiales</taxon>
        <taxon>Trichocomaceae</taxon>
        <taxon>Talaromyces</taxon>
        <taxon>Talaromyces sect. Talaromyces</taxon>
    </lineage>
</organism>
<evidence type="ECO:0000313" key="5">
    <source>
        <dbReference type="Proteomes" id="UP000001745"/>
    </source>
</evidence>
<dbReference type="InterPro" id="IPR022698">
    <property type="entry name" value="OrsD"/>
</dbReference>
<dbReference type="SMART" id="SM00355">
    <property type="entry name" value="ZnF_C2H2"/>
    <property type="match status" value="2"/>
</dbReference>
<feature type="compositionally biased region" description="Basic and acidic residues" evidence="2">
    <location>
        <begin position="142"/>
        <end position="151"/>
    </location>
</feature>
<reference evidence="5" key="1">
    <citation type="journal article" date="2015" name="Genome Announc.">
        <title>Genome sequence of the AIDS-associated pathogen Penicillium marneffei (ATCC18224) and its near taxonomic relative Talaromyces stipitatus (ATCC10500).</title>
        <authorList>
            <person name="Nierman W.C."/>
            <person name="Fedorova-Abrams N.D."/>
            <person name="Andrianopoulos A."/>
        </authorList>
    </citation>
    <scope>NUCLEOTIDE SEQUENCE [LARGE SCALE GENOMIC DNA]</scope>
    <source>
        <strain evidence="5">ATCC 10500 / CBS 375.48 / QM 6759 / NRRL 1006</strain>
    </source>
</reference>
<dbReference type="GO" id="GO:0000981">
    <property type="term" value="F:DNA-binding transcription factor activity, RNA polymerase II-specific"/>
    <property type="evidence" value="ECO:0007669"/>
    <property type="project" value="TreeGrafter"/>
</dbReference>
<dbReference type="InterPro" id="IPR052400">
    <property type="entry name" value="Zn2-C6_fungal_TF"/>
</dbReference>
<evidence type="ECO:0000313" key="4">
    <source>
        <dbReference type="EMBL" id="EED20128.1"/>
    </source>
</evidence>
<dbReference type="PROSITE" id="PS50157">
    <property type="entry name" value="ZINC_FINGER_C2H2_2"/>
    <property type="match status" value="1"/>
</dbReference>
<feature type="region of interest" description="Disordered" evidence="2">
    <location>
        <begin position="142"/>
        <end position="173"/>
    </location>
</feature>
<dbReference type="InParanoid" id="B8M601"/>
<dbReference type="eggNOG" id="ENOG502SKNG">
    <property type="taxonomic scope" value="Eukaryota"/>
</dbReference>
<dbReference type="VEuPathDB" id="FungiDB:TSTA_033700"/>
<dbReference type="OMA" id="HWRESHG"/>
<dbReference type="RefSeq" id="XP_002480562.1">
    <property type="nucleotide sequence ID" value="XM_002480517.1"/>
</dbReference>
<keyword evidence="1" id="KW-0863">Zinc-finger</keyword>
<dbReference type="GO" id="GO:0008270">
    <property type="term" value="F:zinc ion binding"/>
    <property type="evidence" value="ECO:0007669"/>
    <property type="project" value="UniProtKB-KW"/>
</dbReference>
<dbReference type="AlphaFoldDB" id="B8M601"/>
<proteinExistence type="predicted"/>
<dbReference type="STRING" id="441959.B8M601"/>
<dbReference type="OrthoDB" id="416217at2759"/>
<dbReference type="EMBL" id="EQ962654">
    <property type="protein sequence ID" value="EED20128.1"/>
    <property type="molecule type" value="Genomic_DNA"/>
</dbReference>
<evidence type="ECO:0000259" key="3">
    <source>
        <dbReference type="PROSITE" id="PS50157"/>
    </source>
</evidence>
<evidence type="ECO:0000256" key="1">
    <source>
        <dbReference type="PROSITE-ProRule" id="PRU00042"/>
    </source>
</evidence>
<keyword evidence="5" id="KW-1185">Reference proteome</keyword>
<dbReference type="PhylomeDB" id="B8M601"/>
<dbReference type="PROSITE" id="PS00028">
    <property type="entry name" value="ZINC_FINGER_C2H2_1"/>
    <property type="match status" value="1"/>
</dbReference>
<protein>
    <recommendedName>
        <fullName evidence="3">C2H2-type domain-containing protein</fullName>
    </recommendedName>
</protein>
<dbReference type="GeneID" id="8097787"/>
<evidence type="ECO:0000256" key="2">
    <source>
        <dbReference type="SAM" id="MobiDB-lite"/>
    </source>
</evidence>
<feature type="compositionally biased region" description="Polar residues" evidence="2">
    <location>
        <begin position="154"/>
        <end position="170"/>
    </location>
</feature>
<keyword evidence="1" id="KW-0479">Metal-binding</keyword>
<sequence>MNITFGTDDFLHYNAQYKLLICLKCKYAIQKTAVGNHLLRHKIYRAERQRLLSAISDLELLEPDDVQFPLVRCEPVEGLPVIAGYKCTATDCGSLYASIKRMRRHWRESHGLSDLPQGYACAVYFEATGGTPSVAEPVVLADDRRPEEQRQKRQYANTMSHAQPDISNRSPKSDLGLDQSDLLKMRYFHHFITTTCLTLPAGSSNPVNYWKTNVVTQALRLEWLMYGLLSISASHLAVLSEDRVLKDTHVRRSRRFYRRFESGMGETDYLEMEVQMLCIHRLIFWTSEGRVQLPVPLDWLVATVKGCTNPKVTLDSMARFSGGYDVNLDRLWATHPPDSNTSLRTDISRSSALKRIFNLPYRLTEKLGRPDDVTDFIAVMSAIRILIESYHQSFDAENLEIVWMGMNGWLSKVSDRFTRMAIVEKKPAALTVFAYWLLLVARAEQLCWFLRGLSMNLLHQVAEDLGEDSGLRDLVEELI</sequence>
<dbReference type="PANTHER" id="PTHR47657">
    <property type="entry name" value="STEROL REGULATORY ELEMENT-BINDING PROTEIN ECM22"/>
    <property type="match status" value="1"/>
</dbReference>
<feature type="domain" description="C2H2-type" evidence="3">
    <location>
        <begin position="85"/>
        <end position="110"/>
    </location>
</feature>